<sequence>MRYLLLGTLAAVIVFSNFSTSYAGDHTLIANSATIQPKKSSGADWDALNNPPDPFVIASLIVKTPDPKVKAETSVQKDTLTPKWTEKLMDVNVGDEVLIQVWDKDILQHDLIGETKLVITKKTIEDGELMLSFGDVKELKLTILKKTKPVK</sequence>
<evidence type="ECO:0000259" key="2">
    <source>
        <dbReference type="PROSITE" id="PS50004"/>
    </source>
</evidence>
<proteinExistence type="predicted"/>
<dbReference type="PROSITE" id="PS50004">
    <property type="entry name" value="C2"/>
    <property type="match status" value="1"/>
</dbReference>
<dbReference type="KEGG" id="tim:GMBLW1_41500"/>
<evidence type="ECO:0000313" key="4">
    <source>
        <dbReference type="Proteomes" id="UP000464378"/>
    </source>
</evidence>
<dbReference type="CDD" id="cd00030">
    <property type="entry name" value="C2"/>
    <property type="match status" value="1"/>
</dbReference>
<gene>
    <name evidence="3" type="ORF">GMBLW1_41500</name>
</gene>
<dbReference type="EMBL" id="LR593887">
    <property type="protein sequence ID" value="VTS07442.1"/>
    <property type="molecule type" value="Genomic_DNA"/>
</dbReference>
<organism evidence="3">
    <name type="scientific">Tuwongella immobilis</name>
    <dbReference type="NCBI Taxonomy" id="692036"/>
    <lineage>
        <taxon>Bacteria</taxon>
        <taxon>Pseudomonadati</taxon>
        <taxon>Planctomycetota</taxon>
        <taxon>Planctomycetia</taxon>
        <taxon>Gemmatales</taxon>
        <taxon>Gemmataceae</taxon>
        <taxon>Tuwongella</taxon>
    </lineage>
</organism>
<protein>
    <submittedName>
        <fullName evidence="3">Plant synaptotagmin:: C2</fullName>
    </submittedName>
</protein>
<dbReference type="InParanoid" id="A0A6C2YV53"/>
<keyword evidence="4" id="KW-1185">Reference proteome</keyword>
<dbReference type="InterPro" id="IPR000008">
    <property type="entry name" value="C2_dom"/>
</dbReference>
<feature type="signal peptide" evidence="1">
    <location>
        <begin position="1"/>
        <end position="23"/>
    </location>
</feature>
<dbReference type="Pfam" id="PF00168">
    <property type="entry name" value="C2"/>
    <property type="match status" value="1"/>
</dbReference>
<feature type="chain" id="PRO_5033535009" evidence="1">
    <location>
        <begin position="24"/>
        <end position="151"/>
    </location>
</feature>
<name>A0A6C2YV53_9BACT</name>
<evidence type="ECO:0000256" key="1">
    <source>
        <dbReference type="SAM" id="SignalP"/>
    </source>
</evidence>
<dbReference type="InterPro" id="IPR035892">
    <property type="entry name" value="C2_domain_sf"/>
</dbReference>
<dbReference type="Gene3D" id="2.60.40.150">
    <property type="entry name" value="C2 domain"/>
    <property type="match status" value="1"/>
</dbReference>
<keyword evidence="1" id="KW-0732">Signal</keyword>
<dbReference type="Proteomes" id="UP000464378">
    <property type="component" value="Chromosome"/>
</dbReference>
<dbReference type="EMBL" id="LR586016">
    <property type="protein sequence ID" value="VIP05043.1"/>
    <property type="molecule type" value="Genomic_DNA"/>
</dbReference>
<evidence type="ECO:0000313" key="3">
    <source>
        <dbReference type="EMBL" id="VIP05043.1"/>
    </source>
</evidence>
<reference evidence="3" key="1">
    <citation type="submission" date="2019-04" db="EMBL/GenBank/DDBJ databases">
        <authorList>
            <consortium name="Science for Life Laboratories"/>
        </authorList>
    </citation>
    <scope>NUCLEOTIDE SEQUENCE</scope>
    <source>
        <strain evidence="3">MBLW1</strain>
    </source>
</reference>
<accession>A0A6C2YV53</accession>
<dbReference type="RefSeq" id="WP_162660050.1">
    <property type="nucleotide sequence ID" value="NZ_LR593887.1"/>
</dbReference>
<dbReference type="AlphaFoldDB" id="A0A6C2YV53"/>
<feature type="domain" description="C2" evidence="2">
    <location>
        <begin position="12"/>
        <end position="133"/>
    </location>
</feature>
<dbReference type="SUPFAM" id="SSF49562">
    <property type="entry name" value="C2 domain (Calcium/lipid-binding domain, CaLB)"/>
    <property type="match status" value="1"/>
</dbReference>